<organism evidence="2">
    <name type="scientific">Candidatus Methanogaster sp. ANME-2c ERB4</name>
    <dbReference type="NCBI Taxonomy" id="2759911"/>
    <lineage>
        <taxon>Archaea</taxon>
        <taxon>Methanobacteriati</taxon>
        <taxon>Methanobacteriota</taxon>
        <taxon>Stenosarchaea group</taxon>
        <taxon>Methanomicrobia</taxon>
        <taxon>Methanosarcinales</taxon>
        <taxon>ANME-2 cluster</taxon>
        <taxon>Candidatus Methanogasteraceae</taxon>
        <taxon>Candidatus Methanogaster</taxon>
    </lineage>
</organism>
<gene>
    <name evidence="2" type="ORF">IMNOINEI_00008</name>
</gene>
<evidence type="ECO:0000259" key="1">
    <source>
        <dbReference type="Pfam" id="PF18765"/>
    </source>
</evidence>
<dbReference type="EMBL" id="MT631352">
    <property type="protein sequence ID" value="QNO48508.1"/>
    <property type="molecule type" value="Genomic_DNA"/>
</dbReference>
<dbReference type="AlphaFoldDB" id="A0A7G9YKH4"/>
<dbReference type="PANTHER" id="PTHR43852:SF4">
    <property type="entry name" value="NUCLEOTIDYLTRANSFERASE"/>
    <property type="match status" value="1"/>
</dbReference>
<dbReference type="Gene3D" id="3.30.460.10">
    <property type="entry name" value="Beta Polymerase, domain 2"/>
    <property type="match status" value="1"/>
</dbReference>
<dbReference type="InterPro" id="IPR041633">
    <property type="entry name" value="Polbeta"/>
</dbReference>
<dbReference type="InterPro" id="IPR052930">
    <property type="entry name" value="TA_antitoxin_MntA"/>
</dbReference>
<dbReference type="CDD" id="cd05403">
    <property type="entry name" value="NT_KNTase_like"/>
    <property type="match status" value="1"/>
</dbReference>
<sequence>MPEYRHTKEIDKIIEPLKKNRDVVSIYLFGSYARGREKPYSDIDICVIADKHANRDEILSHSSKKIDLSIFHDLPLSMRFRVLKEGKLLFLQDDLKLHRIIVATIRSYLDFKPHILRRTERVLGVRNV</sequence>
<feature type="domain" description="Polymerase beta nucleotidyltransferase" evidence="1">
    <location>
        <begin position="12"/>
        <end position="94"/>
    </location>
</feature>
<reference evidence="2" key="1">
    <citation type="submission" date="2020-06" db="EMBL/GenBank/DDBJ databases">
        <title>Unique genomic features of the anaerobic methanotrophic archaea.</title>
        <authorList>
            <person name="Chadwick G.L."/>
            <person name="Skennerton C.T."/>
            <person name="Laso-Perez R."/>
            <person name="Leu A.O."/>
            <person name="Speth D.R."/>
            <person name="Yu H."/>
            <person name="Morgan-Lang C."/>
            <person name="Hatzenpichler R."/>
            <person name="Goudeau D."/>
            <person name="Malmstrom R."/>
            <person name="Brazelton W.J."/>
            <person name="Woyke T."/>
            <person name="Hallam S.J."/>
            <person name="Tyson G.W."/>
            <person name="Wegener G."/>
            <person name="Boetius A."/>
            <person name="Orphan V."/>
        </authorList>
    </citation>
    <scope>NUCLEOTIDE SEQUENCE</scope>
</reference>
<name>A0A7G9YKH4_9EURY</name>
<protein>
    <recommendedName>
        <fullName evidence="1">Polymerase beta nucleotidyltransferase domain-containing protein</fullName>
    </recommendedName>
</protein>
<dbReference type="NCBIfam" id="NF047752">
    <property type="entry name" value="MntA_antitoxin"/>
    <property type="match status" value="1"/>
</dbReference>
<accession>A0A7G9YKH4</accession>
<evidence type="ECO:0000313" key="2">
    <source>
        <dbReference type="EMBL" id="QNO48508.1"/>
    </source>
</evidence>
<dbReference type="Pfam" id="PF18765">
    <property type="entry name" value="Polbeta"/>
    <property type="match status" value="1"/>
</dbReference>
<dbReference type="InterPro" id="IPR043519">
    <property type="entry name" value="NT_sf"/>
</dbReference>
<dbReference type="SUPFAM" id="SSF81301">
    <property type="entry name" value="Nucleotidyltransferase"/>
    <property type="match status" value="1"/>
</dbReference>
<proteinExistence type="predicted"/>
<dbReference type="PANTHER" id="PTHR43852">
    <property type="entry name" value="NUCLEOTIDYLTRANSFERASE"/>
    <property type="match status" value="1"/>
</dbReference>